<dbReference type="GO" id="GO:0030420">
    <property type="term" value="P:establishment of competence for transformation"/>
    <property type="evidence" value="ECO:0007669"/>
    <property type="project" value="UniProtKB-KW"/>
</dbReference>
<dbReference type="Pfam" id="PF07963">
    <property type="entry name" value="N_methyl"/>
    <property type="match status" value="1"/>
</dbReference>
<dbReference type="RefSeq" id="WP_053430700.1">
    <property type="nucleotide sequence ID" value="NZ_CP040441.1"/>
</dbReference>
<accession>A0A0M0KHR6</accession>
<keyword evidence="3" id="KW-1133">Transmembrane helix</keyword>
<evidence type="ECO:0000256" key="3">
    <source>
        <dbReference type="SAM" id="Phobius"/>
    </source>
</evidence>
<feature type="transmembrane region" description="Helical" evidence="3">
    <location>
        <begin position="12"/>
        <end position="30"/>
    </location>
</feature>
<dbReference type="InterPro" id="IPR012902">
    <property type="entry name" value="N_methyl_site"/>
</dbReference>
<dbReference type="GeneID" id="87598346"/>
<dbReference type="NCBIfam" id="NF040982">
    <property type="entry name" value="ComGD"/>
    <property type="match status" value="1"/>
</dbReference>
<dbReference type="SUPFAM" id="SSF54523">
    <property type="entry name" value="Pili subunits"/>
    <property type="match status" value="1"/>
</dbReference>
<dbReference type="EMBL" id="LILD01000001">
    <property type="protein sequence ID" value="KOO38395.1"/>
    <property type="molecule type" value="Genomic_DNA"/>
</dbReference>
<proteinExistence type="predicted"/>
<dbReference type="NCBIfam" id="TIGR02532">
    <property type="entry name" value="IV_pilin_GFxxxE"/>
    <property type="match status" value="1"/>
</dbReference>
<evidence type="ECO:0008006" key="5">
    <source>
        <dbReference type="Google" id="ProtNLM"/>
    </source>
</evidence>
<dbReference type="GO" id="GO:0009986">
    <property type="term" value="C:cell surface"/>
    <property type="evidence" value="ECO:0007669"/>
    <property type="project" value="UniProtKB-SubCell"/>
</dbReference>
<keyword evidence="2" id="KW-0178">Competence</keyword>
<dbReference type="PATRIC" id="fig|136160.3.peg.1411"/>
<gene>
    <name evidence="4" type="ORF">AMD02_05625</name>
</gene>
<keyword evidence="3" id="KW-0472">Membrane</keyword>
<name>A0A0M0KHR6_ALKHA</name>
<organism evidence="4">
    <name type="scientific">Halalkalibacterium halodurans</name>
    <name type="common">Bacillus halodurans</name>
    <dbReference type="NCBI Taxonomy" id="86665"/>
    <lineage>
        <taxon>Bacteria</taxon>
        <taxon>Bacillati</taxon>
        <taxon>Bacillota</taxon>
        <taxon>Bacilli</taxon>
        <taxon>Bacillales</taxon>
        <taxon>Bacillaceae</taxon>
        <taxon>Halalkalibacterium (ex Joshi et al. 2022)</taxon>
    </lineage>
</organism>
<evidence type="ECO:0000313" key="4">
    <source>
        <dbReference type="EMBL" id="KOO38395.1"/>
    </source>
</evidence>
<sequence>MSRSNGFTLMETLIVLFIFSILISLPLAFLPSQSKHQQSEHAARLFNEDLLFAQHLAMTEGMRIKVEIDHHNERYTLVSDSSRSYLSRAFPMEGMYFEEGTLGGNRPIEFLPNGHPRFAGSISLYAGDRQYRYTIMIGKGKVKYERL</sequence>
<comment type="caution">
    <text evidence="4">The sequence shown here is derived from an EMBL/GenBank/DDBJ whole genome shotgun (WGS) entry which is preliminary data.</text>
</comment>
<comment type="subcellular location">
    <subcellularLocation>
        <location evidence="1">Cell surface</location>
    </subcellularLocation>
</comment>
<reference evidence="4" key="1">
    <citation type="submission" date="2015-08" db="EMBL/GenBank/DDBJ databases">
        <title>Complete DNA Sequence of Pseudomonas syringae pv. actinidiae, the Causal Agent of Kiwifruit Canker Disease.</title>
        <authorList>
            <person name="Rikkerink E.H.A."/>
            <person name="Fineran P.C."/>
        </authorList>
    </citation>
    <scope>NUCLEOTIDE SEQUENCE</scope>
    <source>
        <strain evidence="4">DSM 13666</strain>
    </source>
</reference>
<evidence type="ECO:0000256" key="1">
    <source>
        <dbReference type="ARBA" id="ARBA00004241"/>
    </source>
</evidence>
<dbReference type="InterPro" id="IPR045584">
    <property type="entry name" value="Pilin-like"/>
</dbReference>
<dbReference type="PIRSF" id="PIRSF021292">
    <property type="entry name" value="Competence_ComGD"/>
    <property type="match status" value="1"/>
</dbReference>
<protein>
    <recommendedName>
        <fullName evidence="5">Competence protein ComGD</fullName>
    </recommendedName>
</protein>
<keyword evidence="3" id="KW-0812">Transmembrane</keyword>
<evidence type="ECO:0000256" key="2">
    <source>
        <dbReference type="ARBA" id="ARBA00023287"/>
    </source>
</evidence>
<dbReference type="AlphaFoldDB" id="A0A0M0KHR6"/>
<dbReference type="InterPro" id="IPR016785">
    <property type="entry name" value="ComGD"/>
</dbReference>